<feature type="active site" description="Nucleophile" evidence="6">
    <location>
        <position position="262"/>
    </location>
</feature>
<dbReference type="GO" id="GO:0005975">
    <property type="term" value="P:carbohydrate metabolic process"/>
    <property type="evidence" value="ECO:0007669"/>
    <property type="project" value="InterPro"/>
</dbReference>
<comment type="caution">
    <text evidence="12">The sequence shown here is derived from an EMBL/GenBank/DDBJ whole genome shotgun (WGS) entry which is preliminary data.</text>
</comment>
<feature type="domain" description="Beta-galactosidase galactose-binding" evidence="11">
    <location>
        <begin position="567"/>
        <end position="625"/>
    </location>
</feature>
<evidence type="ECO:0000313" key="12">
    <source>
        <dbReference type="EMBL" id="NXC76274.1"/>
    </source>
</evidence>
<evidence type="ECO:0000256" key="5">
    <source>
        <dbReference type="ARBA" id="ARBA00023295"/>
    </source>
</evidence>
<organism evidence="12 13">
    <name type="scientific">Anhinga anhinga</name>
    <name type="common">Anhinga</name>
    <name type="synonym">Plotus anhinga</name>
    <dbReference type="NCBI Taxonomy" id="56067"/>
    <lineage>
        <taxon>Eukaryota</taxon>
        <taxon>Metazoa</taxon>
        <taxon>Chordata</taxon>
        <taxon>Craniata</taxon>
        <taxon>Vertebrata</taxon>
        <taxon>Euteleostomi</taxon>
        <taxon>Archelosauria</taxon>
        <taxon>Archosauria</taxon>
        <taxon>Dinosauria</taxon>
        <taxon>Saurischia</taxon>
        <taxon>Theropoda</taxon>
        <taxon>Coelurosauria</taxon>
        <taxon>Aves</taxon>
        <taxon>Neognathae</taxon>
        <taxon>Neoaves</taxon>
        <taxon>Aequornithes</taxon>
        <taxon>Suliformes</taxon>
        <taxon>Anhingidae</taxon>
        <taxon>Anhinga</taxon>
    </lineage>
</organism>
<dbReference type="InterPro" id="IPR001944">
    <property type="entry name" value="Glycoside_Hdrlase_35"/>
</dbReference>
<feature type="domain" description="Glycoside hydrolase 35 catalytic" evidence="9">
    <location>
        <begin position="35"/>
        <end position="357"/>
    </location>
</feature>
<feature type="non-terminal residue" evidence="12">
    <location>
        <position position="1"/>
    </location>
</feature>
<evidence type="ECO:0000313" key="13">
    <source>
        <dbReference type="Proteomes" id="UP000657035"/>
    </source>
</evidence>
<evidence type="ECO:0000256" key="7">
    <source>
        <dbReference type="RuleBase" id="RU003679"/>
    </source>
</evidence>
<dbReference type="InterPro" id="IPR008979">
    <property type="entry name" value="Galactose-bd-like_sf"/>
</dbReference>
<accession>A0A851QEK8</accession>
<dbReference type="InterPro" id="IPR026283">
    <property type="entry name" value="B-gal_1-like"/>
</dbReference>
<evidence type="ECO:0000256" key="1">
    <source>
        <dbReference type="ARBA" id="ARBA00009809"/>
    </source>
</evidence>
<evidence type="ECO:0000256" key="4">
    <source>
        <dbReference type="ARBA" id="ARBA00023180"/>
    </source>
</evidence>
<dbReference type="InterPro" id="IPR048913">
    <property type="entry name" value="BetaGal_gal-bd"/>
</dbReference>
<evidence type="ECO:0000259" key="9">
    <source>
        <dbReference type="Pfam" id="PF01301"/>
    </source>
</evidence>
<dbReference type="InterPro" id="IPR048912">
    <property type="entry name" value="BetaGal1-like_ABD1"/>
</dbReference>
<keyword evidence="13" id="KW-1185">Reference proteome</keyword>
<feature type="region of interest" description="Disordered" evidence="8">
    <location>
        <begin position="1"/>
        <end position="23"/>
    </location>
</feature>
<protein>
    <submittedName>
        <fullName evidence="12">BGAL galactosidase</fullName>
    </submittedName>
</protein>
<dbReference type="Pfam" id="PF01301">
    <property type="entry name" value="Glyco_hydro_35"/>
    <property type="match status" value="1"/>
</dbReference>
<evidence type="ECO:0000259" key="11">
    <source>
        <dbReference type="Pfam" id="PF21467"/>
    </source>
</evidence>
<evidence type="ECO:0000259" key="10">
    <source>
        <dbReference type="Pfam" id="PF21317"/>
    </source>
</evidence>
<dbReference type="OrthoDB" id="1657402at2759"/>
<dbReference type="FunFam" id="2.60.120.260:FF:000021">
    <property type="entry name" value="Beta-galactosidase"/>
    <property type="match status" value="1"/>
</dbReference>
<dbReference type="SUPFAM" id="SSF51445">
    <property type="entry name" value="(Trans)glycosidases"/>
    <property type="match status" value="1"/>
</dbReference>
<feature type="non-terminal residue" evidence="12">
    <location>
        <position position="664"/>
    </location>
</feature>
<dbReference type="EMBL" id="WBMU01004380">
    <property type="protein sequence ID" value="NXC76274.1"/>
    <property type="molecule type" value="Genomic_DNA"/>
</dbReference>
<dbReference type="AlphaFoldDB" id="A0A851QEK8"/>
<dbReference type="Pfam" id="PF21467">
    <property type="entry name" value="BetaGal_gal-bd"/>
    <property type="match status" value="1"/>
</dbReference>
<dbReference type="Proteomes" id="UP000657035">
    <property type="component" value="Unassembled WGS sequence"/>
</dbReference>
<comment type="similarity">
    <text evidence="1 7">Belongs to the glycosyl hydrolase 35 family.</text>
</comment>
<proteinExistence type="inferred from homology"/>
<evidence type="ECO:0000256" key="2">
    <source>
        <dbReference type="ARBA" id="ARBA00022729"/>
    </source>
</evidence>
<dbReference type="InterPro" id="IPR017853">
    <property type="entry name" value="GH"/>
</dbReference>
<evidence type="ECO:0000256" key="8">
    <source>
        <dbReference type="SAM" id="MobiDB-lite"/>
    </source>
</evidence>
<dbReference type="FunFam" id="3.20.20.80:FF:000017">
    <property type="entry name" value="Beta-galactosidase"/>
    <property type="match status" value="1"/>
</dbReference>
<dbReference type="GO" id="GO:0004565">
    <property type="term" value="F:beta-galactosidase activity"/>
    <property type="evidence" value="ECO:0007669"/>
    <property type="project" value="InterPro"/>
</dbReference>
<feature type="domain" description="Beta-galactosidase 1-like first all-beta" evidence="10">
    <location>
        <begin position="430"/>
        <end position="541"/>
    </location>
</feature>
<keyword evidence="4" id="KW-0325">Glycoprotein</keyword>
<dbReference type="InterPro" id="IPR031330">
    <property type="entry name" value="Gly_Hdrlase_35_cat"/>
</dbReference>
<evidence type="ECO:0000256" key="6">
    <source>
        <dbReference type="PIRSR" id="PIRSR006336-1"/>
    </source>
</evidence>
<evidence type="ECO:0000256" key="3">
    <source>
        <dbReference type="ARBA" id="ARBA00022801"/>
    </source>
</evidence>
<keyword evidence="3" id="KW-0378">Hydrolase</keyword>
<name>A0A851QEK8_ANHAN</name>
<dbReference type="PRINTS" id="PR00742">
    <property type="entry name" value="GLHYDRLASE35"/>
</dbReference>
<dbReference type="PIRSF" id="PIRSF006336">
    <property type="entry name" value="B-gal"/>
    <property type="match status" value="1"/>
</dbReference>
<sequence>AAGLGEGLQSPSTAPVPQASPPARSFQLDYEEDCFRKDGAPFRYISGSIHYARVPRPAWRDRLLKMHMSGLSTVQVYVPWNYHEPLPGVYDFAGDRDVEAFLDLTAELGLLVILRPGPYICAEWEMGGLPAWLLWKPDIVLRSSDPAYLAAVDSWLHVLLPKIKPRLYQHGGNIISVQVENEYGSYYACDYDYLRHLLGSFRALLGSEVLLFTTDGTRAEELRCGTLQGLYATVDFGPGSNVTEAFGAQRWVEPKGPLVNSEYYTGWLDYWGEAHASTSSAQVARGLEDMLQLGANVNMQVVSWYMFHGGTNFAYWSGADFKDQYKPVTTSYDYDAPLSEAGDLTEKLFAIRTVISKFQPLPVGPMPPATPKYAYGRVALRKVSACPKGCAAPAWHCPAAPRLALSLQYADLLNVLDVLCPSGPIQSQFPLTFEAIKQAHGFVVYRTQLPWDVLDPAVLGTPPHSVCDRGYVMLQQEYQGTLERDGQTTLRVMGRAGDTLDVLLENMGRISFGANTSDFKGLLGNLSLDSSPLSNWLIYPLAIDTAIQQGWPHAALPKSSSGGRAGPAFYTGTFETPGIAWDTFVTFPGWSKGQLWINGFNVGRYWPRRGPQQTLFVPGSVLHIGRPNNITVLELEGAPPTPFLLFLDHPLFNGTLSRSAAATE</sequence>
<dbReference type="PANTHER" id="PTHR23421">
    <property type="entry name" value="BETA-GALACTOSIDASE RELATED"/>
    <property type="match status" value="1"/>
</dbReference>
<reference evidence="12" key="1">
    <citation type="submission" date="2019-09" db="EMBL/GenBank/DDBJ databases">
        <title>Bird 10,000 Genomes (B10K) Project - Family phase.</title>
        <authorList>
            <person name="Zhang G."/>
        </authorList>
    </citation>
    <scope>NUCLEOTIDE SEQUENCE</scope>
    <source>
        <strain evidence="12">B10K-CU-031-38</strain>
    </source>
</reference>
<keyword evidence="5" id="KW-0326">Glycosidase</keyword>
<dbReference type="Pfam" id="PF21317">
    <property type="entry name" value="BetaGal_ABD_1"/>
    <property type="match status" value="1"/>
</dbReference>
<gene>
    <name evidence="12" type="primary">Glb1_1</name>
    <name evidence="12" type="ORF">ANHANH_R11494</name>
</gene>
<keyword evidence="2" id="KW-0732">Signal</keyword>
<dbReference type="SUPFAM" id="SSF49785">
    <property type="entry name" value="Galactose-binding domain-like"/>
    <property type="match status" value="1"/>
</dbReference>
<feature type="active site" description="Proton donor" evidence="6">
    <location>
        <position position="182"/>
    </location>
</feature>
<dbReference type="Gene3D" id="3.20.20.80">
    <property type="entry name" value="Glycosidases"/>
    <property type="match status" value="1"/>
</dbReference>
<dbReference type="Gene3D" id="2.60.120.260">
    <property type="entry name" value="Galactose-binding domain-like"/>
    <property type="match status" value="3"/>
</dbReference>